<evidence type="ECO:0000313" key="3">
    <source>
        <dbReference type="Proteomes" id="UP000199373"/>
    </source>
</evidence>
<keyword evidence="1" id="KW-0812">Transmembrane</keyword>
<dbReference type="EMBL" id="FOIQ01000005">
    <property type="protein sequence ID" value="SEW18829.1"/>
    <property type="molecule type" value="Genomic_DNA"/>
</dbReference>
<accession>A0A1I0PWN6</accession>
<name>A0A1I0PWN6_9BACT</name>
<reference evidence="2 3" key="1">
    <citation type="submission" date="2016-10" db="EMBL/GenBank/DDBJ databases">
        <authorList>
            <person name="de Groot N.N."/>
        </authorList>
    </citation>
    <scope>NUCLEOTIDE SEQUENCE [LARGE SCALE GENOMIC DNA]</scope>
    <source>
        <strain evidence="2 3">TC2-24</strain>
    </source>
</reference>
<proteinExistence type="predicted"/>
<gene>
    <name evidence="2" type="ORF">SAMN04487850_2000</name>
</gene>
<dbReference type="AlphaFoldDB" id="A0A1I0PWN6"/>
<keyword evidence="3" id="KW-1185">Reference proteome</keyword>
<dbReference type="Proteomes" id="UP000199373">
    <property type="component" value="Unassembled WGS sequence"/>
</dbReference>
<keyword evidence="1" id="KW-0472">Membrane</keyword>
<feature type="transmembrane region" description="Helical" evidence="1">
    <location>
        <begin position="7"/>
        <end position="25"/>
    </location>
</feature>
<keyword evidence="1" id="KW-1133">Transmembrane helix</keyword>
<evidence type="ECO:0000256" key="1">
    <source>
        <dbReference type="SAM" id="Phobius"/>
    </source>
</evidence>
<protein>
    <submittedName>
        <fullName evidence="2">Uncharacterized protein</fullName>
    </submittedName>
</protein>
<sequence>MLNKYKYYGLKIVSFLHYFISSFIYRNFAADFKK</sequence>
<organism evidence="2 3">
    <name type="scientific">Prevotella aff. ruminicola Tc2-24</name>
    <dbReference type="NCBI Taxonomy" id="81582"/>
    <lineage>
        <taxon>Bacteria</taxon>
        <taxon>Pseudomonadati</taxon>
        <taxon>Bacteroidota</taxon>
        <taxon>Bacteroidia</taxon>
        <taxon>Bacteroidales</taxon>
        <taxon>Prevotellaceae</taxon>
        <taxon>Prevotella</taxon>
    </lineage>
</organism>
<evidence type="ECO:0000313" key="2">
    <source>
        <dbReference type="EMBL" id="SEW18829.1"/>
    </source>
</evidence>